<dbReference type="SUPFAM" id="SSF48600">
    <property type="entry name" value="Chorismate mutase II"/>
    <property type="match status" value="1"/>
</dbReference>
<proteinExistence type="predicted"/>
<dbReference type="InterPro" id="IPR018528">
    <property type="entry name" value="Preph_deHydtase_CS"/>
</dbReference>
<dbReference type="RefSeq" id="WP_048692677.1">
    <property type="nucleotide sequence ID" value="NZ_KQ130492.1"/>
</dbReference>
<feature type="binding site" evidence="19">
    <location>
        <position position="85"/>
    </location>
    <ligand>
        <name>substrate</name>
    </ligand>
</feature>
<dbReference type="InterPro" id="IPR002912">
    <property type="entry name" value="ACT_dom"/>
</dbReference>
<evidence type="ECO:0000256" key="15">
    <source>
        <dbReference type="ARBA" id="ARBA00023268"/>
    </source>
</evidence>
<evidence type="ECO:0000313" key="25">
    <source>
        <dbReference type="Proteomes" id="UP000037600"/>
    </source>
</evidence>
<feature type="binding site" evidence="19">
    <location>
        <position position="12"/>
    </location>
    <ligand>
        <name>substrate</name>
    </ligand>
</feature>
<dbReference type="PIRSF" id="PIRSF001500">
    <property type="entry name" value="Chor_mut_pdt_Ppr"/>
    <property type="match status" value="1"/>
</dbReference>
<feature type="binding site" evidence="19">
    <location>
        <position position="29"/>
    </location>
    <ligand>
        <name>substrate</name>
    </ligand>
</feature>
<evidence type="ECO:0000256" key="11">
    <source>
        <dbReference type="ARBA" id="ARBA00023141"/>
    </source>
</evidence>
<dbReference type="Pfam" id="PF00800">
    <property type="entry name" value="PDT"/>
    <property type="match status" value="1"/>
</dbReference>
<evidence type="ECO:0000256" key="14">
    <source>
        <dbReference type="ARBA" id="ARBA00023239"/>
    </source>
</evidence>
<reference evidence="24 25" key="1">
    <citation type="submission" date="2015-04" db="EMBL/GenBank/DDBJ databases">
        <title>Draft Genome Sequence of the Novel Agar-Digesting Marine Bacterium Q1.</title>
        <authorList>
            <person name="Li Y."/>
            <person name="Li D."/>
            <person name="Chen G."/>
            <person name="Du Z."/>
        </authorList>
    </citation>
    <scope>NUCLEOTIDE SEQUENCE [LARGE SCALE GENOMIC DNA]</scope>
    <source>
        <strain evidence="24 25">Q1</strain>
    </source>
</reference>
<dbReference type="OrthoDB" id="9802281at2"/>
<dbReference type="NCBIfam" id="NF008865">
    <property type="entry name" value="PRK11898.1"/>
    <property type="match status" value="1"/>
</dbReference>
<comment type="function">
    <text evidence="2">Catalyzes the Claisen rearrangement of chorismate to prephenate and the decarboxylation/dehydration of prephenate to phenylpyruvate.</text>
</comment>
<dbReference type="Proteomes" id="UP000037600">
    <property type="component" value="Unassembled WGS sequence"/>
</dbReference>
<dbReference type="Gene3D" id="1.20.59.10">
    <property type="entry name" value="Chorismate mutase"/>
    <property type="match status" value="1"/>
</dbReference>
<feature type="binding site" evidence="19">
    <location>
        <position position="53"/>
    </location>
    <ligand>
        <name>substrate</name>
    </ligand>
</feature>
<dbReference type="GO" id="GO:0004664">
    <property type="term" value="F:prephenate dehydratase activity"/>
    <property type="evidence" value="ECO:0007669"/>
    <property type="project" value="UniProtKB-EC"/>
</dbReference>
<feature type="binding site" evidence="19">
    <location>
        <position position="40"/>
    </location>
    <ligand>
        <name>substrate</name>
    </ligand>
</feature>
<evidence type="ECO:0000256" key="17">
    <source>
        <dbReference type="ARBA" id="ARBA00031520"/>
    </source>
</evidence>
<dbReference type="GO" id="GO:0046417">
    <property type="term" value="P:chorismate metabolic process"/>
    <property type="evidence" value="ECO:0007669"/>
    <property type="project" value="InterPro"/>
</dbReference>
<dbReference type="UniPathway" id="UPA00121">
    <property type="reaction ID" value="UER00345"/>
</dbReference>
<dbReference type="InterPro" id="IPR001086">
    <property type="entry name" value="Preph_deHydtase"/>
</dbReference>
<evidence type="ECO:0000256" key="8">
    <source>
        <dbReference type="ARBA" id="ARBA00014401"/>
    </source>
</evidence>
<dbReference type="EC" id="5.4.99.5" evidence="6"/>
<keyword evidence="10" id="KW-0028">Amino-acid biosynthesis</keyword>
<feature type="binding site" evidence="19">
    <location>
        <position position="49"/>
    </location>
    <ligand>
        <name>substrate</name>
    </ligand>
</feature>
<evidence type="ECO:0000256" key="12">
    <source>
        <dbReference type="ARBA" id="ARBA00023222"/>
    </source>
</evidence>
<dbReference type="InterPro" id="IPR036263">
    <property type="entry name" value="Chorismate_II_sf"/>
</dbReference>
<dbReference type="UniPathway" id="UPA00120">
    <property type="reaction ID" value="UER00203"/>
</dbReference>
<evidence type="ECO:0000256" key="9">
    <source>
        <dbReference type="ARBA" id="ARBA00022490"/>
    </source>
</evidence>
<evidence type="ECO:0000256" key="2">
    <source>
        <dbReference type="ARBA" id="ARBA00002364"/>
    </source>
</evidence>
<dbReference type="SUPFAM" id="SSF55021">
    <property type="entry name" value="ACT-like"/>
    <property type="match status" value="1"/>
</dbReference>
<feature type="binding site" evidence="19">
    <location>
        <position position="89"/>
    </location>
    <ligand>
        <name>substrate</name>
    </ligand>
</feature>
<comment type="catalytic activity">
    <reaction evidence="18">
        <text>prephenate + H(+) = 3-phenylpyruvate + CO2 + H2O</text>
        <dbReference type="Rhea" id="RHEA:21648"/>
        <dbReference type="ChEBI" id="CHEBI:15377"/>
        <dbReference type="ChEBI" id="CHEBI:15378"/>
        <dbReference type="ChEBI" id="CHEBI:16526"/>
        <dbReference type="ChEBI" id="CHEBI:18005"/>
        <dbReference type="ChEBI" id="CHEBI:29934"/>
        <dbReference type="EC" id="4.2.1.51"/>
    </reaction>
</comment>
<dbReference type="GO" id="GO:0009094">
    <property type="term" value="P:L-phenylalanine biosynthetic process"/>
    <property type="evidence" value="ECO:0007669"/>
    <property type="project" value="UniProtKB-UniPathway"/>
</dbReference>
<dbReference type="InterPro" id="IPR008242">
    <property type="entry name" value="Chor_mutase/pphenate_deHydtase"/>
</dbReference>
<dbReference type="InterPro" id="IPR010952">
    <property type="entry name" value="CM_P_1"/>
</dbReference>
<gene>
    <name evidence="24" type="primary">pheA</name>
    <name evidence="24" type="ORF">XM47_11665</name>
</gene>
<dbReference type="NCBIfam" id="TIGR01797">
    <property type="entry name" value="CM_P_1"/>
    <property type="match status" value="1"/>
</dbReference>
<evidence type="ECO:0000259" key="22">
    <source>
        <dbReference type="PROSITE" id="PS51171"/>
    </source>
</evidence>
<evidence type="ECO:0000256" key="10">
    <source>
        <dbReference type="ARBA" id="ARBA00022605"/>
    </source>
</evidence>
<evidence type="ECO:0000256" key="3">
    <source>
        <dbReference type="ARBA" id="ARBA00004496"/>
    </source>
</evidence>
<keyword evidence="13 24" id="KW-0413">Isomerase</keyword>
<evidence type="ECO:0000259" key="21">
    <source>
        <dbReference type="PROSITE" id="PS51168"/>
    </source>
</evidence>
<comment type="subcellular location">
    <subcellularLocation>
        <location evidence="3">Cytoplasm</location>
    </subcellularLocation>
</comment>
<comment type="catalytic activity">
    <reaction evidence="1">
        <text>chorismate = prephenate</text>
        <dbReference type="Rhea" id="RHEA:13897"/>
        <dbReference type="ChEBI" id="CHEBI:29748"/>
        <dbReference type="ChEBI" id="CHEBI:29934"/>
        <dbReference type="EC" id="5.4.99.5"/>
    </reaction>
</comment>
<dbReference type="Gene3D" id="3.30.70.260">
    <property type="match status" value="1"/>
</dbReference>
<keyword evidence="12" id="KW-0584">Phenylalanine biosynthesis</keyword>
<evidence type="ECO:0000256" key="7">
    <source>
        <dbReference type="ARBA" id="ARBA00013147"/>
    </source>
</evidence>
<evidence type="ECO:0000256" key="13">
    <source>
        <dbReference type="ARBA" id="ARBA00023235"/>
    </source>
</evidence>
<evidence type="ECO:0000256" key="6">
    <source>
        <dbReference type="ARBA" id="ARBA00012404"/>
    </source>
</evidence>
<evidence type="ECO:0000256" key="4">
    <source>
        <dbReference type="ARBA" id="ARBA00004741"/>
    </source>
</evidence>
<feature type="domain" description="Chorismate mutase" evidence="21">
    <location>
        <begin position="2"/>
        <end position="93"/>
    </location>
</feature>
<dbReference type="InterPro" id="IPR045865">
    <property type="entry name" value="ACT-like_dom_sf"/>
</dbReference>
<keyword evidence="25" id="KW-1185">Reference proteome</keyword>
<evidence type="ECO:0000256" key="1">
    <source>
        <dbReference type="ARBA" id="ARBA00000824"/>
    </source>
</evidence>
<dbReference type="InterPro" id="IPR036979">
    <property type="entry name" value="CM_dom_sf"/>
</dbReference>
<dbReference type="CDD" id="cd04905">
    <property type="entry name" value="ACT_CM-PDT"/>
    <property type="match status" value="1"/>
</dbReference>
<dbReference type="PROSITE" id="PS00857">
    <property type="entry name" value="PREPHENATE_DEHYDR_1"/>
    <property type="match status" value="1"/>
</dbReference>
<dbReference type="PROSITE" id="PS51671">
    <property type="entry name" value="ACT"/>
    <property type="match status" value="1"/>
</dbReference>
<dbReference type="PROSITE" id="PS51171">
    <property type="entry name" value="PREPHENATE_DEHYDR_3"/>
    <property type="match status" value="1"/>
</dbReference>
<keyword evidence="11" id="KW-0057">Aromatic amino acid biosynthesis</keyword>
<dbReference type="EC" id="4.2.1.51" evidence="7"/>
<dbReference type="SUPFAM" id="SSF53850">
    <property type="entry name" value="Periplasmic binding protein-like II"/>
    <property type="match status" value="1"/>
</dbReference>
<accession>A0A0J8GQF2</accession>
<sequence>MTTEKIDLNLVREEITSIDEQLLNLMAQRRACSIQVVKSKVQTKKPVRDSYRETLLLQNLCEKGEAKGLSPDYINRLFRLVIEDSVELQQEYLLQLDNPSLKSAEYRVAYLGKKGSYSFAAVEKYLATVNGGLTEYSCTNFDDIFAAVESNQADIGVIPIENTSSGSINEVYDLLQTTRLKIIDELYIPVRHNLLVSTDTDITQIKTIYGHHQPIAQCSDFLQELTDVEIKVLDSTSTALSQVQALNDSSVAVLGSAEAGAHYGLTSIKADVANQKDNQTRFIVVAKEAVSIPFQCSAKTSLVLSIGHRPGALVDALMIFKKYEINMCKLESRPIKGRPWEEMFYIDVTANVKSEALQNALSEIKAFTTDFTEIGCYLNRANLSDSQPQGNL</sequence>
<dbReference type="EMBL" id="LAZL01000017">
    <property type="protein sequence ID" value="KMT64972.1"/>
    <property type="molecule type" value="Genomic_DNA"/>
</dbReference>
<feature type="domain" description="ACT" evidence="23">
    <location>
        <begin position="301"/>
        <end position="379"/>
    </location>
</feature>
<comment type="pathway">
    <text evidence="5">Metabolic intermediate biosynthesis; prephenate biosynthesis; prephenate from chorismate: step 1/1.</text>
</comment>
<keyword evidence="15" id="KW-0511">Multifunctional enzyme</keyword>
<dbReference type="SMART" id="SM00830">
    <property type="entry name" value="CM_2"/>
    <property type="match status" value="1"/>
</dbReference>
<evidence type="ECO:0000256" key="16">
    <source>
        <dbReference type="ARBA" id="ARBA00031175"/>
    </source>
</evidence>
<dbReference type="CDD" id="cd13631">
    <property type="entry name" value="PBP2_Ct-PDT_like"/>
    <property type="match status" value="1"/>
</dbReference>
<keyword evidence="14 24" id="KW-0456">Lyase</keyword>
<feature type="site" description="Essential for prephenate dehydratase activity" evidence="20">
    <location>
        <position position="280"/>
    </location>
</feature>
<organism evidence="24 25">
    <name type="scientific">Catenovulum maritimum</name>
    <dbReference type="NCBI Taxonomy" id="1513271"/>
    <lineage>
        <taxon>Bacteria</taxon>
        <taxon>Pseudomonadati</taxon>
        <taxon>Pseudomonadota</taxon>
        <taxon>Gammaproteobacteria</taxon>
        <taxon>Alteromonadales</taxon>
        <taxon>Alteromonadaceae</taxon>
        <taxon>Catenovulum</taxon>
    </lineage>
</organism>
<evidence type="ECO:0000313" key="24">
    <source>
        <dbReference type="EMBL" id="KMT64972.1"/>
    </source>
</evidence>
<dbReference type="Gene3D" id="3.40.190.10">
    <property type="entry name" value="Periplasmic binding protein-like II"/>
    <property type="match status" value="2"/>
</dbReference>
<evidence type="ECO:0000259" key="23">
    <source>
        <dbReference type="PROSITE" id="PS51671"/>
    </source>
</evidence>
<dbReference type="GO" id="GO:0004106">
    <property type="term" value="F:chorismate mutase activity"/>
    <property type="evidence" value="ECO:0007669"/>
    <property type="project" value="UniProtKB-EC"/>
</dbReference>
<comment type="caution">
    <text evidence="24">The sequence shown here is derived from an EMBL/GenBank/DDBJ whole genome shotgun (WGS) entry which is preliminary data.</text>
</comment>
<evidence type="ECO:0000256" key="20">
    <source>
        <dbReference type="PIRSR" id="PIRSR001500-2"/>
    </source>
</evidence>
<evidence type="ECO:0000256" key="19">
    <source>
        <dbReference type="PIRSR" id="PIRSR001500-1"/>
    </source>
</evidence>
<comment type="pathway">
    <text evidence="4">Amino-acid biosynthesis; L-phenylalanine biosynthesis; phenylpyruvate from prephenate: step 1/1.</text>
</comment>
<dbReference type="PANTHER" id="PTHR21022:SF19">
    <property type="entry name" value="PREPHENATE DEHYDRATASE-RELATED"/>
    <property type="match status" value="1"/>
</dbReference>
<dbReference type="GO" id="GO:0005737">
    <property type="term" value="C:cytoplasm"/>
    <property type="evidence" value="ECO:0007669"/>
    <property type="project" value="UniProtKB-SubCell"/>
</dbReference>
<dbReference type="PROSITE" id="PS51168">
    <property type="entry name" value="CHORISMATE_MUT_2"/>
    <property type="match status" value="1"/>
</dbReference>
<keyword evidence="9" id="KW-0963">Cytoplasm</keyword>
<dbReference type="AlphaFoldDB" id="A0A0J8GQF2"/>
<dbReference type="PATRIC" id="fig|1513271.3.peg.2376"/>
<dbReference type="PANTHER" id="PTHR21022">
    <property type="entry name" value="PREPHENATE DEHYDRATASE P PROTEIN"/>
    <property type="match status" value="1"/>
</dbReference>
<feature type="domain" description="Prephenate dehydratase" evidence="22">
    <location>
        <begin position="107"/>
        <end position="287"/>
    </location>
</feature>
<dbReference type="STRING" id="1513271.XM47_11665"/>
<name>A0A0J8GQF2_9ALTE</name>
<dbReference type="Pfam" id="PF01817">
    <property type="entry name" value="CM_2"/>
    <property type="match status" value="1"/>
</dbReference>
<protein>
    <recommendedName>
        <fullName evidence="8">Bifunctional chorismate mutase/prephenate dehydratase</fullName>
        <ecNumber evidence="7">4.2.1.51</ecNumber>
        <ecNumber evidence="6">5.4.99.5</ecNumber>
    </recommendedName>
    <alternativeName>
        <fullName evidence="17">Chorismate mutase-prephenate dehydratase</fullName>
    </alternativeName>
    <alternativeName>
        <fullName evidence="16">p-protein</fullName>
    </alternativeName>
</protein>
<dbReference type="InterPro" id="IPR002701">
    <property type="entry name" value="CM_II_prokaryot"/>
</dbReference>
<evidence type="ECO:0000256" key="18">
    <source>
        <dbReference type="ARBA" id="ARBA00047848"/>
    </source>
</evidence>
<evidence type="ECO:0000256" key="5">
    <source>
        <dbReference type="ARBA" id="ARBA00004817"/>
    </source>
</evidence>